<keyword evidence="2" id="KW-1185">Reference proteome</keyword>
<name>H8H1V1_DEIGI</name>
<protein>
    <submittedName>
        <fullName evidence="1">Uncharacterized protein</fullName>
    </submittedName>
</protein>
<dbReference type="KEGG" id="dgo:DGo_PB0229"/>
<keyword evidence="1" id="KW-0614">Plasmid</keyword>
<geneLocation type="plasmid" evidence="1 2">
    <name>P2</name>
</geneLocation>
<accession>H8H1V1</accession>
<reference evidence="1 2" key="1">
    <citation type="journal article" date="2012" name="PLoS ONE">
        <title>Genome sequence and transcriptome analysis of the radioresistant bacterium Deinococcus gobiensis: insights into the extreme environmental adaptations.</title>
        <authorList>
            <person name="Yuan M."/>
            <person name="Chen M."/>
            <person name="Zhang W."/>
            <person name="Lu W."/>
            <person name="Wang J."/>
            <person name="Yang M."/>
            <person name="Zhao P."/>
            <person name="Tang R."/>
            <person name="Li X."/>
            <person name="Hao Y."/>
            <person name="Zhou Z."/>
            <person name="Zhan Y."/>
            <person name="Yu H."/>
            <person name="Teng C."/>
            <person name="Yan Y."/>
            <person name="Ping S."/>
            <person name="Wang Y."/>
            <person name="Lin M."/>
        </authorList>
    </citation>
    <scope>NUCLEOTIDE SEQUENCE [LARGE SCALE GENOMIC DNA]</scope>
    <source>
        <strain evidence="2">DSM 21396 / JCM 16679 / CGMCC 1.7299 / I-0</strain>
        <plasmid evidence="1">P2</plasmid>
    </source>
</reference>
<dbReference type="EMBL" id="CP002193">
    <property type="protein sequence ID" value="AFD27498.1"/>
    <property type="molecule type" value="Genomic_DNA"/>
</dbReference>
<gene>
    <name evidence="1" type="ordered locus">DGo_PB0229</name>
</gene>
<proteinExistence type="predicted"/>
<dbReference type="RefSeq" id="WP_014686593.1">
    <property type="nucleotide sequence ID" value="NC_017791.1"/>
</dbReference>
<sequence length="55" mass="6208">MVITEHTGGFLTGSSVQDNLTRLRQQGITGIGGSVHRHRLHLFPDFQRRFESSTK</sequence>
<dbReference type="AlphaFoldDB" id="H8H1V1"/>
<evidence type="ECO:0000313" key="2">
    <source>
        <dbReference type="Proteomes" id="UP000007575"/>
    </source>
</evidence>
<dbReference type="Proteomes" id="UP000007575">
    <property type="component" value="Plasmid P2"/>
</dbReference>
<evidence type="ECO:0000313" key="1">
    <source>
        <dbReference type="EMBL" id="AFD27498.1"/>
    </source>
</evidence>
<organism evidence="1 2">
    <name type="scientific">Deinococcus gobiensis (strain DSM 21396 / JCM 16679 / CGMCC 1.7299 / I-0)</name>
    <dbReference type="NCBI Taxonomy" id="745776"/>
    <lineage>
        <taxon>Bacteria</taxon>
        <taxon>Thermotogati</taxon>
        <taxon>Deinococcota</taxon>
        <taxon>Deinococci</taxon>
        <taxon>Deinococcales</taxon>
        <taxon>Deinococcaceae</taxon>
        <taxon>Deinococcus</taxon>
    </lineage>
</organism>
<dbReference type="HOGENOM" id="CLU_3024620_0_0_0"/>